<keyword evidence="6 10" id="KW-0812">Transmembrane</keyword>
<evidence type="ECO:0000256" key="6">
    <source>
        <dbReference type="ARBA" id="ARBA00022692"/>
    </source>
</evidence>
<evidence type="ECO:0000256" key="4">
    <source>
        <dbReference type="ARBA" id="ARBA00022448"/>
    </source>
</evidence>
<keyword evidence="4" id="KW-0813">Transport</keyword>
<dbReference type="GO" id="GO:0042910">
    <property type="term" value="F:xenobiotic transmembrane transporter activity"/>
    <property type="evidence" value="ECO:0007669"/>
    <property type="project" value="InterPro"/>
</dbReference>
<evidence type="ECO:0000256" key="1">
    <source>
        <dbReference type="ARBA" id="ARBA00004651"/>
    </source>
</evidence>
<evidence type="ECO:0000256" key="2">
    <source>
        <dbReference type="ARBA" id="ARBA00008417"/>
    </source>
</evidence>
<feature type="transmembrane region" description="Helical" evidence="10">
    <location>
        <begin position="166"/>
        <end position="189"/>
    </location>
</feature>
<dbReference type="InterPro" id="IPR048279">
    <property type="entry name" value="MdtK-like"/>
</dbReference>
<comment type="similarity">
    <text evidence="2">Belongs to the multi antimicrobial extrusion (MATE) (TC 2.A.66.1) family. MepA subfamily.</text>
</comment>
<name>A0A0G4K8L5_9SPIR</name>
<dbReference type="EMBL" id="CVLB01000001">
    <property type="protein sequence ID" value="CRF33859.1"/>
    <property type="molecule type" value="Genomic_DNA"/>
</dbReference>
<keyword evidence="7 10" id="KW-1133">Transmembrane helix</keyword>
<proteinExistence type="inferred from homology"/>
<evidence type="ECO:0000256" key="5">
    <source>
        <dbReference type="ARBA" id="ARBA00022475"/>
    </source>
</evidence>
<evidence type="ECO:0000313" key="11">
    <source>
        <dbReference type="EMBL" id="CRF33859.1"/>
    </source>
</evidence>
<organism evidence="11 12">
    <name type="scientific">Brachyspira suanatina</name>
    <dbReference type="NCBI Taxonomy" id="381802"/>
    <lineage>
        <taxon>Bacteria</taxon>
        <taxon>Pseudomonadati</taxon>
        <taxon>Spirochaetota</taxon>
        <taxon>Spirochaetia</taxon>
        <taxon>Brachyspirales</taxon>
        <taxon>Brachyspiraceae</taxon>
        <taxon>Brachyspira</taxon>
    </lineage>
</organism>
<keyword evidence="5" id="KW-1003">Cell membrane</keyword>
<evidence type="ECO:0000256" key="10">
    <source>
        <dbReference type="SAM" id="Phobius"/>
    </source>
</evidence>
<dbReference type="RefSeq" id="WP_048594906.1">
    <property type="nucleotide sequence ID" value="NZ_CVLB01000001.1"/>
</dbReference>
<protein>
    <recommendedName>
        <fullName evidence="3">Multidrug export protein MepA</fullName>
    </recommendedName>
</protein>
<feature type="transmembrane region" description="Helical" evidence="10">
    <location>
        <begin position="388"/>
        <end position="408"/>
    </location>
</feature>
<feature type="transmembrane region" description="Helical" evidence="10">
    <location>
        <begin position="313"/>
        <end position="336"/>
    </location>
</feature>
<feature type="transmembrane region" description="Helical" evidence="10">
    <location>
        <begin position="356"/>
        <end position="376"/>
    </location>
</feature>
<dbReference type="GO" id="GO:0015297">
    <property type="term" value="F:antiporter activity"/>
    <property type="evidence" value="ECO:0007669"/>
    <property type="project" value="InterPro"/>
</dbReference>
<feature type="transmembrane region" description="Helical" evidence="10">
    <location>
        <begin position="271"/>
        <end position="292"/>
    </location>
</feature>
<gene>
    <name evidence="11" type="ORF">BRSU_1718</name>
</gene>
<dbReference type="GO" id="GO:0046677">
    <property type="term" value="P:response to antibiotic"/>
    <property type="evidence" value="ECO:0007669"/>
    <property type="project" value="UniProtKB-KW"/>
</dbReference>
<dbReference type="AlphaFoldDB" id="A0A0G4K8L5"/>
<feature type="transmembrane region" description="Helical" evidence="10">
    <location>
        <begin position="195"/>
        <end position="216"/>
    </location>
</feature>
<feature type="transmembrane region" description="Helical" evidence="10">
    <location>
        <begin position="56"/>
        <end position="79"/>
    </location>
</feature>
<feature type="transmembrane region" description="Helical" evidence="10">
    <location>
        <begin position="20"/>
        <end position="44"/>
    </location>
</feature>
<keyword evidence="9" id="KW-0046">Antibiotic resistance</keyword>
<dbReference type="InterPro" id="IPR002528">
    <property type="entry name" value="MATE_fam"/>
</dbReference>
<dbReference type="InterPro" id="IPR051327">
    <property type="entry name" value="MATE_MepA_subfamily"/>
</dbReference>
<evidence type="ECO:0000313" key="12">
    <source>
        <dbReference type="Proteomes" id="UP000043763"/>
    </source>
</evidence>
<accession>A0A0G4K8L5</accession>
<comment type="subcellular location">
    <subcellularLocation>
        <location evidence="1">Cell membrane</location>
        <topology evidence="1">Multi-pass membrane protein</topology>
    </subcellularLocation>
</comment>
<feature type="transmembrane region" description="Helical" evidence="10">
    <location>
        <begin position="91"/>
        <end position="115"/>
    </location>
</feature>
<reference evidence="12" key="1">
    <citation type="submission" date="2015-04" db="EMBL/GenBank/DDBJ databases">
        <authorList>
            <person name="Mushtaq Mamoona"/>
        </authorList>
    </citation>
    <scope>NUCLEOTIDE SEQUENCE [LARGE SCALE GENOMIC DNA]</scope>
    <source>
        <strain evidence="12">AN4859/03</strain>
    </source>
</reference>
<evidence type="ECO:0000256" key="7">
    <source>
        <dbReference type="ARBA" id="ARBA00022989"/>
    </source>
</evidence>
<evidence type="ECO:0000256" key="3">
    <source>
        <dbReference type="ARBA" id="ARBA00022106"/>
    </source>
</evidence>
<dbReference type="OrthoDB" id="9811110at2"/>
<keyword evidence="8 10" id="KW-0472">Membrane</keyword>
<dbReference type="CDD" id="cd13143">
    <property type="entry name" value="MATE_MepA_like"/>
    <property type="match status" value="1"/>
</dbReference>
<evidence type="ECO:0000256" key="8">
    <source>
        <dbReference type="ARBA" id="ARBA00023136"/>
    </source>
</evidence>
<dbReference type="PANTHER" id="PTHR43823:SF3">
    <property type="entry name" value="MULTIDRUG EXPORT PROTEIN MEPA"/>
    <property type="match status" value="1"/>
</dbReference>
<feature type="transmembrane region" description="Helical" evidence="10">
    <location>
        <begin position="135"/>
        <end position="154"/>
    </location>
</feature>
<dbReference type="InterPro" id="IPR045070">
    <property type="entry name" value="MATE_MepA-like"/>
</dbReference>
<dbReference type="Proteomes" id="UP000043763">
    <property type="component" value="Unassembled WGS sequence"/>
</dbReference>
<dbReference type="PIRSF" id="PIRSF006603">
    <property type="entry name" value="DinF"/>
    <property type="match status" value="1"/>
</dbReference>
<dbReference type="GO" id="GO:0005886">
    <property type="term" value="C:plasma membrane"/>
    <property type="evidence" value="ECO:0007669"/>
    <property type="project" value="UniProtKB-SubCell"/>
</dbReference>
<dbReference type="Pfam" id="PF01554">
    <property type="entry name" value="MatE"/>
    <property type="match status" value="2"/>
</dbReference>
<evidence type="ECO:0000256" key="9">
    <source>
        <dbReference type="ARBA" id="ARBA00023251"/>
    </source>
</evidence>
<sequence>MELNNTTLIENSSINLFSKFAIPSILGMIMGSAAVFVDGFFVAHFISAEAFTAINIVWPITALSFGIYVMLTIGSVALAGKCIGENNIRRANLIFTQTLIVVLTIASFPLIIAYICRESLLPFFGAHGEVYELSLDYVEGVLFATFFWGMAYVLSQFVRLNGSPKFASAMFIVSSLANMVLDPLFIIVFHFGIAGAAWATAISQIIAFLMGLLYFFKPNCRLKIIKIYGGWIYILKSAFNGFSEFLSNFSSGLIPWLFNITAYNISGNRGILVYSVANYAIMFFIMLAYSIGEALEPLVSVSYGARNKNRMKDFLKISVFLITFISVLSSIILLIDPSLLVNTLLKDVDNQTFDDALFFVRTSIPTFIGVGINIIMSAYYTSVQKAGASAIVAALRSMILPVLLVLTLPNIFGFIGLVLVLPISEIATLIVSFALYKNRSADILLTE</sequence>
<keyword evidence="12" id="KW-1185">Reference proteome</keyword>
<feature type="transmembrane region" description="Helical" evidence="10">
    <location>
        <begin position="414"/>
        <end position="436"/>
    </location>
</feature>
<dbReference type="PANTHER" id="PTHR43823">
    <property type="entry name" value="SPORULATION PROTEIN YKVU"/>
    <property type="match status" value="1"/>
</dbReference>